<keyword evidence="2" id="KW-0560">Oxidoreductase</keyword>
<dbReference type="SUPFAM" id="SSF51735">
    <property type="entry name" value="NAD(P)-binding Rossmann-fold domains"/>
    <property type="match status" value="1"/>
</dbReference>
<proteinExistence type="inferred from homology"/>
<evidence type="ECO:0000256" key="2">
    <source>
        <dbReference type="ARBA" id="ARBA00023002"/>
    </source>
</evidence>
<dbReference type="InterPro" id="IPR036291">
    <property type="entry name" value="NAD(P)-bd_dom_sf"/>
</dbReference>
<dbReference type="GO" id="GO:0016616">
    <property type="term" value="F:oxidoreductase activity, acting on the CH-OH group of donors, NAD or NADP as acceptor"/>
    <property type="evidence" value="ECO:0007669"/>
    <property type="project" value="TreeGrafter"/>
</dbReference>
<dbReference type="PRINTS" id="PR00080">
    <property type="entry name" value="SDRFAMILY"/>
</dbReference>
<dbReference type="PANTHER" id="PTHR42760">
    <property type="entry name" value="SHORT-CHAIN DEHYDROGENASES/REDUCTASES FAMILY MEMBER"/>
    <property type="match status" value="1"/>
</dbReference>
<dbReference type="AlphaFoldDB" id="A0A160T375"/>
<gene>
    <name evidence="4" type="ORF">CFX0092_A2733</name>
</gene>
<dbReference type="PRINTS" id="PR00081">
    <property type="entry name" value="GDHRDH"/>
</dbReference>
<dbReference type="Pfam" id="PF00106">
    <property type="entry name" value="adh_short"/>
    <property type="match status" value="1"/>
</dbReference>
<name>A0A160T375_9CHLR</name>
<organism evidence="4 5">
    <name type="scientific">Candidatus Promineifilum breve</name>
    <dbReference type="NCBI Taxonomy" id="1806508"/>
    <lineage>
        <taxon>Bacteria</taxon>
        <taxon>Bacillati</taxon>
        <taxon>Chloroflexota</taxon>
        <taxon>Ardenticatenia</taxon>
        <taxon>Candidatus Promineifilales</taxon>
        <taxon>Candidatus Promineifilaceae</taxon>
        <taxon>Candidatus Promineifilum</taxon>
    </lineage>
</organism>
<comment type="similarity">
    <text evidence="1 3">Belongs to the short-chain dehydrogenases/reductases (SDR) family.</text>
</comment>
<dbReference type="PANTHER" id="PTHR42760:SF40">
    <property type="entry name" value="3-OXOACYL-[ACYL-CARRIER-PROTEIN] REDUCTASE, CHLOROPLASTIC"/>
    <property type="match status" value="1"/>
</dbReference>
<accession>A0A160T375</accession>
<dbReference type="EMBL" id="LN890655">
    <property type="protein sequence ID" value="CUS04611.2"/>
    <property type="molecule type" value="Genomic_DNA"/>
</dbReference>
<dbReference type="GO" id="GO:0030497">
    <property type="term" value="P:fatty acid elongation"/>
    <property type="evidence" value="ECO:0007669"/>
    <property type="project" value="TreeGrafter"/>
</dbReference>
<sequence>MKVGDMDDFQQQVVLVTGGTGNLGQAVIRAFLASGARVAAVVRKPGDAAAVFAADAPAERCRAVVGDLMDESSVAGLARQTLDAFGRIDVLVNTAGGIRAGTPLHETSLQDWDFMMNLNARTVFLMARAVIPTMLARQQGRIISIAARAALKGTARHGPYNASKMAVIRLTETMSAELKGRGINVNCILPGTIDTPANRAETPDADFSKWVSPESLAGVILFLASPAAADIHGAAIPVYGRS</sequence>
<protein>
    <recommendedName>
        <fullName evidence="6">Short-chain dehydrogenase/reductase SDR</fullName>
    </recommendedName>
</protein>
<dbReference type="KEGG" id="pbf:CFX0092_A2733"/>
<dbReference type="InterPro" id="IPR002347">
    <property type="entry name" value="SDR_fam"/>
</dbReference>
<reference evidence="4" key="1">
    <citation type="submission" date="2016-01" db="EMBL/GenBank/DDBJ databases">
        <authorList>
            <person name="Mcilroy J.S."/>
            <person name="Karst M S."/>
            <person name="Albertsen M."/>
        </authorList>
    </citation>
    <scope>NUCLEOTIDE SEQUENCE</scope>
    <source>
        <strain evidence="4">Cfx-K</strain>
    </source>
</reference>
<dbReference type="FunFam" id="3.40.50.720:FF:000084">
    <property type="entry name" value="Short-chain dehydrogenase reductase"/>
    <property type="match status" value="1"/>
</dbReference>
<dbReference type="RefSeq" id="WP_231911271.1">
    <property type="nucleotide sequence ID" value="NZ_LN890655.1"/>
</dbReference>
<evidence type="ECO:0000313" key="4">
    <source>
        <dbReference type="EMBL" id="CUS04611.2"/>
    </source>
</evidence>
<dbReference type="Gene3D" id="3.40.50.720">
    <property type="entry name" value="NAD(P)-binding Rossmann-like Domain"/>
    <property type="match status" value="1"/>
</dbReference>
<dbReference type="PROSITE" id="PS00061">
    <property type="entry name" value="ADH_SHORT"/>
    <property type="match status" value="1"/>
</dbReference>
<evidence type="ECO:0008006" key="6">
    <source>
        <dbReference type="Google" id="ProtNLM"/>
    </source>
</evidence>
<keyword evidence="5" id="KW-1185">Reference proteome</keyword>
<evidence type="ECO:0000256" key="3">
    <source>
        <dbReference type="RuleBase" id="RU000363"/>
    </source>
</evidence>
<dbReference type="CDD" id="cd05233">
    <property type="entry name" value="SDR_c"/>
    <property type="match status" value="1"/>
</dbReference>
<evidence type="ECO:0000256" key="1">
    <source>
        <dbReference type="ARBA" id="ARBA00006484"/>
    </source>
</evidence>
<dbReference type="Proteomes" id="UP000215027">
    <property type="component" value="Chromosome I"/>
</dbReference>
<evidence type="ECO:0000313" key="5">
    <source>
        <dbReference type="Proteomes" id="UP000215027"/>
    </source>
</evidence>
<dbReference type="InterPro" id="IPR020904">
    <property type="entry name" value="Sc_DH/Rdtase_CS"/>
</dbReference>